<evidence type="ECO:0000313" key="2">
    <source>
        <dbReference type="Proteomes" id="UP000177811"/>
    </source>
</evidence>
<gene>
    <name evidence="1" type="ORF">A3C16_05610</name>
</gene>
<dbReference type="Proteomes" id="UP000177811">
    <property type="component" value="Unassembled WGS sequence"/>
</dbReference>
<dbReference type="EMBL" id="MHQL01000046">
    <property type="protein sequence ID" value="OHA02075.1"/>
    <property type="molecule type" value="Genomic_DNA"/>
</dbReference>
<dbReference type="InterPro" id="IPR000836">
    <property type="entry name" value="PRTase_dom"/>
</dbReference>
<dbReference type="CDD" id="cd06223">
    <property type="entry name" value="PRTases_typeI"/>
    <property type="match status" value="1"/>
</dbReference>
<protein>
    <submittedName>
        <fullName evidence="1">Uncharacterized protein</fullName>
    </submittedName>
</protein>
<reference evidence="1 2" key="1">
    <citation type="journal article" date="2016" name="Nat. Commun.">
        <title>Thousands of microbial genomes shed light on interconnected biogeochemical processes in an aquifer system.</title>
        <authorList>
            <person name="Anantharaman K."/>
            <person name="Brown C.T."/>
            <person name="Hug L.A."/>
            <person name="Sharon I."/>
            <person name="Castelle C.J."/>
            <person name="Probst A.J."/>
            <person name="Thomas B.C."/>
            <person name="Singh A."/>
            <person name="Wilkins M.J."/>
            <person name="Karaoz U."/>
            <person name="Brodie E.L."/>
            <person name="Williams K.H."/>
            <person name="Hubbard S.S."/>
            <person name="Banfield J.F."/>
        </authorList>
    </citation>
    <scope>NUCLEOTIDE SEQUENCE [LARGE SCALE GENOMIC DNA]</scope>
</reference>
<proteinExistence type="predicted"/>
<name>A0A1G2KRK8_9BACT</name>
<comment type="caution">
    <text evidence="1">The sequence shown here is derived from an EMBL/GenBank/DDBJ whole genome shotgun (WGS) entry which is preliminary data.</text>
</comment>
<dbReference type="AlphaFoldDB" id="A0A1G2KRK8"/>
<accession>A0A1G2KRK8</accession>
<evidence type="ECO:0000313" key="1">
    <source>
        <dbReference type="EMBL" id="OHA02075.1"/>
    </source>
</evidence>
<organism evidence="1 2">
    <name type="scientific">Candidatus Sungbacteria bacterium RIFCSPHIGHO2_02_FULL_51_29</name>
    <dbReference type="NCBI Taxonomy" id="1802273"/>
    <lineage>
        <taxon>Bacteria</taxon>
        <taxon>Candidatus Sungiibacteriota</taxon>
    </lineage>
</organism>
<sequence>MPYIDFEELLRGIDPGSVFWKRNSDGTRALAELVWKLRNKLFEYDTLLSDDASGRIPTLFLREMAVQMRKNSKDTKREAPNTYFVSGGRHGMQHVFNSVANFIKSKPHIGKTLLVTEFISSGRSILELIKILEQEGINFDVAAPSVEERPEYYSPALTKRMIYGAIGSQGLAFYDQAHYGGTTKSMNRTSAHPTPIKDRYDAESQKEEIQLHVNTTRKEISVIADRLCQMLFEAKK</sequence>